<dbReference type="AlphaFoldDB" id="A0A0K1W3K3"/>
<dbReference type="InterPro" id="IPR017853">
    <property type="entry name" value="GH"/>
</dbReference>
<dbReference type="RefSeq" id="WP_075058770.1">
    <property type="nucleotide sequence ID" value="NZ_CP012357.1"/>
</dbReference>
<organism evidence="2 3">
    <name type="scientific">Spiroplasma litorale</name>
    <dbReference type="NCBI Taxonomy" id="216942"/>
    <lineage>
        <taxon>Bacteria</taxon>
        <taxon>Bacillati</taxon>
        <taxon>Mycoplasmatota</taxon>
        <taxon>Mollicutes</taxon>
        <taxon>Entomoplasmatales</taxon>
        <taxon>Spiroplasmataceae</taxon>
        <taxon>Spiroplasma</taxon>
    </lineage>
</organism>
<dbReference type="PATRIC" id="fig|216942.3.peg.1104"/>
<keyword evidence="3" id="KW-1185">Reference proteome</keyword>
<dbReference type="InterPro" id="IPR052750">
    <property type="entry name" value="GH18_Chitinase"/>
</dbReference>
<dbReference type="KEGG" id="sll:SLITO_v1c10810"/>
<evidence type="ECO:0000256" key="1">
    <source>
        <dbReference type="SAM" id="SignalP"/>
    </source>
</evidence>
<sequence length="455" mass="51068">MKKLLKMILSLGFVISPTSVIVSCGEPNSQKDPKEDSCIEPKFNNLNEQIKKPNKLTKNKSSYTKWQDANPNRKDNVTNKIACNHTSYFSPYLDAGLYEGNEIKDVVKASGLNHITLAFVQQVNSHNNFLDLSIAGIESSGPNYDWWAESVFYEKDLKPLVETNSFKNIKVAYGGASTGGNTIKNPWNLALKLENNKDKASILLEEALINYNKKITELASKKSGKSLIMPKNIDFDIEGAAQSEKEPNSLLANTIANMKIKDINWDFSVTLPVLPTGLTSVGISVMDEFVKAYKEKNISQDNLPIINLMLMDYGDQIYLDAIKKGQTNFDMAKEAIENTKNNLKDSIKRIYGSLNIEENKLFELIGATPMIGVNDTVEGVFTLEDAKDLYNYVHENSLAYLSVWSMNDDRGRDKNGNIIPKSLTSHGLNYLNEYDFSKAFNGIWDKNVLRPNKEI</sequence>
<name>A0A0K1W3K3_9MOLU</name>
<dbReference type="OrthoDB" id="99456at2"/>
<proteinExistence type="predicted"/>
<dbReference type="NCBIfam" id="NF045726">
    <property type="entry name" value="XXplasma_LP"/>
    <property type="match status" value="1"/>
</dbReference>
<dbReference type="PANTHER" id="PTHR42976">
    <property type="entry name" value="BIFUNCTIONAL CHITINASE/LYSOZYME-RELATED"/>
    <property type="match status" value="1"/>
</dbReference>
<dbReference type="PANTHER" id="PTHR42976:SF1">
    <property type="entry name" value="GH18 DOMAIN-CONTAINING PROTEIN-RELATED"/>
    <property type="match status" value="1"/>
</dbReference>
<dbReference type="Proteomes" id="UP000067476">
    <property type="component" value="Chromosome"/>
</dbReference>
<dbReference type="InterPro" id="IPR054816">
    <property type="entry name" value="Lipoprotein_mollicutes-type_CS"/>
</dbReference>
<feature type="signal peptide" evidence="1">
    <location>
        <begin position="1"/>
        <end position="22"/>
    </location>
</feature>
<feature type="chain" id="PRO_5005470787" evidence="1">
    <location>
        <begin position="23"/>
        <end position="455"/>
    </location>
</feature>
<dbReference type="Gene3D" id="3.20.20.80">
    <property type="entry name" value="Glycosidases"/>
    <property type="match status" value="1"/>
</dbReference>
<evidence type="ECO:0000313" key="3">
    <source>
        <dbReference type="Proteomes" id="UP000067476"/>
    </source>
</evidence>
<protein>
    <submittedName>
        <fullName evidence="2">Chitinase</fullName>
    </submittedName>
</protein>
<dbReference type="STRING" id="216942.SLITO_v1c10810"/>
<dbReference type="PROSITE" id="PS51257">
    <property type="entry name" value="PROKAR_LIPOPROTEIN"/>
    <property type="match status" value="1"/>
</dbReference>
<dbReference type="EMBL" id="CP012357">
    <property type="protein sequence ID" value="AKX34692.1"/>
    <property type="molecule type" value="Genomic_DNA"/>
</dbReference>
<dbReference type="SUPFAM" id="SSF51445">
    <property type="entry name" value="(Trans)glycosidases"/>
    <property type="match status" value="1"/>
</dbReference>
<gene>
    <name evidence="2" type="ORF">SLITO_v1c10810</name>
</gene>
<evidence type="ECO:0000313" key="2">
    <source>
        <dbReference type="EMBL" id="AKX34692.1"/>
    </source>
</evidence>
<accession>A0A0K1W3K3</accession>
<keyword evidence="1" id="KW-0732">Signal</keyword>
<reference evidence="2 3" key="1">
    <citation type="journal article" date="2015" name="Genome Announc.">
        <title>Complete Genome Sequence of Spiroplasma litorale TN-1T (DSM 21781), a Bacterium Isolated from a Green-Eyed Horsefly (Tabanus nigrovittatus).</title>
        <authorList>
            <person name="Lo W.S."/>
            <person name="Lai Y.C."/>
            <person name="Lien Y.W."/>
            <person name="Wang T.H."/>
            <person name="Kuo C.H."/>
        </authorList>
    </citation>
    <scope>NUCLEOTIDE SEQUENCE [LARGE SCALE GENOMIC DNA]</scope>
    <source>
        <strain evidence="2 3">TN-1</strain>
    </source>
</reference>